<evidence type="ECO:0000256" key="2">
    <source>
        <dbReference type="ARBA" id="ARBA00004776"/>
    </source>
</evidence>
<evidence type="ECO:0000313" key="13">
    <source>
        <dbReference type="EMBL" id="AYV47462.1"/>
    </source>
</evidence>
<dbReference type="AlphaFoldDB" id="A0A2N5CWY1"/>
<evidence type="ECO:0000256" key="10">
    <source>
        <dbReference type="ARBA" id="ARBA00093448"/>
    </source>
</evidence>
<keyword evidence="3" id="KW-0645">Protease</keyword>
<dbReference type="Proteomes" id="UP000234483">
    <property type="component" value="Unassembled WGS sequence"/>
</dbReference>
<dbReference type="EMBL" id="PJRQ01000011">
    <property type="protein sequence ID" value="PLR18304.1"/>
    <property type="molecule type" value="Genomic_DNA"/>
</dbReference>
<evidence type="ECO:0000256" key="1">
    <source>
        <dbReference type="ARBA" id="ARBA00001947"/>
    </source>
</evidence>
<proteinExistence type="inferred from homology"/>
<dbReference type="InterPro" id="IPR010275">
    <property type="entry name" value="MepK"/>
</dbReference>
<dbReference type="Pfam" id="PF05951">
    <property type="entry name" value="Peptidase_M15_2"/>
    <property type="match status" value="1"/>
</dbReference>
<evidence type="ECO:0000256" key="11">
    <source>
        <dbReference type="ARBA" id="ARBA00093666"/>
    </source>
</evidence>
<reference evidence="13 16" key="2">
    <citation type="submission" date="2018-01" db="EMBL/GenBank/DDBJ databases">
        <title>Complete genome sequence of Caulobacter flavus RHGG3.</title>
        <authorList>
            <person name="Yang E."/>
        </authorList>
    </citation>
    <scope>NUCLEOTIDE SEQUENCE [LARGE SCALE GENOMIC DNA]</scope>
    <source>
        <strain evidence="13 16">RHGG3</strain>
    </source>
</reference>
<dbReference type="GO" id="GO:0046872">
    <property type="term" value="F:metal ion binding"/>
    <property type="evidence" value="ECO:0007669"/>
    <property type="project" value="UniProtKB-KW"/>
</dbReference>
<keyword evidence="5 12" id="KW-0732">Signal</keyword>
<dbReference type="InterPro" id="IPR006311">
    <property type="entry name" value="TAT_signal"/>
</dbReference>
<dbReference type="SUPFAM" id="SSF55166">
    <property type="entry name" value="Hedgehog/DD-peptidase"/>
    <property type="match status" value="1"/>
</dbReference>
<name>A0A2N5CWY1_9CAUL</name>
<dbReference type="PANTHER" id="PTHR37425">
    <property type="match status" value="1"/>
</dbReference>
<feature type="signal peptide" evidence="12">
    <location>
        <begin position="1"/>
        <end position="27"/>
    </location>
</feature>
<dbReference type="GO" id="GO:0071555">
    <property type="term" value="P:cell wall organization"/>
    <property type="evidence" value="ECO:0007669"/>
    <property type="project" value="UniProtKB-KW"/>
</dbReference>
<accession>A0A2N5CWY1</accession>
<dbReference type="CDD" id="cd14844">
    <property type="entry name" value="Zn-DD-carboxypeptidase_like"/>
    <property type="match status" value="1"/>
</dbReference>
<dbReference type="OrthoDB" id="9782994at2"/>
<reference evidence="14 15" key="1">
    <citation type="submission" date="2017-12" db="EMBL/GenBank/DDBJ databases">
        <title>The genome sequence of Caulobacter flavus CGMCC1 15093.</title>
        <authorList>
            <person name="Gao J."/>
            <person name="Mao X."/>
            <person name="Sun J."/>
        </authorList>
    </citation>
    <scope>NUCLEOTIDE SEQUENCE [LARGE SCALE GENOMIC DNA]</scope>
    <source>
        <strain evidence="14 15">CGMCC1 15093</strain>
    </source>
</reference>
<keyword evidence="6" id="KW-0378">Hydrolase</keyword>
<feature type="chain" id="PRO_5044578088" description="Murein endopeptidase K" evidence="12">
    <location>
        <begin position="28"/>
        <end position="226"/>
    </location>
</feature>
<dbReference type="EMBL" id="CP026100">
    <property type="protein sequence ID" value="AYV47462.1"/>
    <property type="molecule type" value="Genomic_DNA"/>
</dbReference>
<dbReference type="Proteomes" id="UP000281192">
    <property type="component" value="Chromosome"/>
</dbReference>
<evidence type="ECO:0000313" key="14">
    <source>
        <dbReference type="EMBL" id="PLR18304.1"/>
    </source>
</evidence>
<comment type="cofactor">
    <cofactor evidence="1">
        <name>Zn(2+)</name>
        <dbReference type="ChEBI" id="CHEBI:29105"/>
    </cofactor>
</comment>
<dbReference type="GO" id="GO:0008237">
    <property type="term" value="F:metallopeptidase activity"/>
    <property type="evidence" value="ECO:0007669"/>
    <property type="project" value="UniProtKB-KW"/>
</dbReference>
<evidence type="ECO:0000256" key="3">
    <source>
        <dbReference type="ARBA" id="ARBA00022670"/>
    </source>
</evidence>
<dbReference type="Gene3D" id="3.30.1380.10">
    <property type="match status" value="1"/>
</dbReference>
<evidence type="ECO:0000313" key="16">
    <source>
        <dbReference type="Proteomes" id="UP000281192"/>
    </source>
</evidence>
<keyword evidence="16" id="KW-1185">Reference proteome</keyword>
<comment type="pathway">
    <text evidence="2">Cell wall biogenesis; cell wall polysaccharide biosynthesis.</text>
</comment>
<dbReference type="InterPro" id="IPR009045">
    <property type="entry name" value="Zn_M74/Hedgehog-like"/>
</dbReference>
<evidence type="ECO:0000256" key="4">
    <source>
        <dbReference type="ARBA" id="ARBA00022723"/>
    </source>
</evidence>
<protein>
    <recommendedName>
        <fullName evidence="11">Murein endopeptidase K</fullName>
    </recommendedName>
</protein>
<comment type="similarity">
    <text evidence="10">Belongs to the peptidase M15 family.</text>
</comment>
<dbReference type="PROSITE" id="PS51318">
    <property type="entry name" value="TAT"/>
    <property type="match status" value="1"/>
</dbReference>
<evidence type="ECO:0000256" key="5">
    <source>
        <dbReference type="ARBA" id="ARBA00022729"/>
    </source>
</evidence>
<dbReference type="KEGG" id="cfh:C1707_14980"/>
<evidence type="ECO:0000256" key="8">
    <source>
        <dbReference type="ARBA" id="ARBA00023049"/>
    </source>
</evidence>
<evidence type="ECO:0000256" key="6">
    <source>
        <dbReference type="ARBA" id="ARBA00022801"/>
    </source>
</evidence>
<dbReference type="GO" id="GO:0006508">
    <property type="term" value="P:proteolysis"/>
    <property type="evidence" value="ECO:0007669"/>
    <property type="project" value="UniProtKB-KW"/>
</dbReference>
<gene>
    <name evidence="13" type="ORF">C1707_14980</name>
    <name evidence="14" type="ORF">CFHF_05975</name>
</gene>
<keyword evidence="8" id="KW-0482">Metalloprotease</keyword>
<evidence type="ECO:0000256" key="7">
    <source>
        <dbReference type="ARBA" id="ARBA00022833"/>
    </source>
</evidence>
<keyword evidence="4" id="KW-0479">Metal-binding</keyword>
<organism evidence="14 15">
    <name type="scientific">Caulobacter flavus</name>
    <dbReference type="NCBI Taxonomy" id="1679497"/>
    <lineage>
        <taxon>Bacteria</taxon>
        <taxon>Pseudomonadati</taxon>
        <taxon>Pseudomonadota</taxon>
        <taxon>Alphaproteobacteria</taxon>
        <taxon>Caulobacterales</taxon>
        <taxon>Caulobacteraceae</taxon>
        <taxon>Caulobacter</taxon>
    </lineage>
</organism>
<keyword evidence="7" id="KW-0862">Zinc</keyword>
<evidence type="ECO:0000256" key="12">
    <source>
        <dbReference type="SAM" id="SignalP"/>
    </source>
</evidence>
<keyword evidence="9" id="KW-0961">Cell wall biogenesis/degradation</keyword>
<dbReference type="RefSeq" id="WP_101712113.1">
    <property type="nucleotide sequence ID" value="NZ_CP026100.1"/>
</dbReference>
<dbReference type="PANTHER" id="PTHR37425:SF1">
    <property type="entry name" value="OUTER MEMBRANE PROTEIN"/>
    <property type="match status" value="1"/>
</dbReference>
<evidence type="ECO:0000256" key="9">
    <source>
        <dbReference type="ARBA" id="ARBA00023316"/>
    </source>
</evidence>
<sequence length="226" mass="24448">MIERRKLLGLGLGVLGASAVGPMAAFAQSKFGPGADPIADLLMKQGDLGSAAEGMPENGLPEAPVPAPQTIHRVSSEPRWVKLHNVHTQEKLEAVYFDKGEYVPDAVQALDKVLRDYRTGDVAPMNPKLYDIMAGLAARTESKSPFQIISGYRSPKTNAMLHARSGEVAKRSLHMDGKAIDLYLEDVSLDRLRTAALDLKLGGVGYYPVSNFVHVDVGAVRRWVGS</sequence>
<evidence type="ECO:0000313" key="15">
    <source>
        <dbReference type="Proteomes" id="UP000234483"/>
    </source>
</evidence>